<dbReference type="HOGENOM" id="CLU_2992967_0_0_10"/>
<evidence type="ECO:0000313" key="1">
    <source>
        <dbReference type="EMBL" id="EEX71914.1"/>
    </source>
</evidence>
<gene>
    <name evidence="1" type="ORF">GCWU000325_01452</name>
</gene>
<protein>
    <submittedName>
        <fullName evidence="1">Uncharacterized protein</fullName>
    </submittedName>
</protein>
<dbReference type="Proteomes" id="UP000003460">
    <property type="component" value="Unassembled WGS sequence"/>
</dbReference>
<accession>C9LGV6</accession>
<name>C9LGV6_9BACT</name>
<organism evidence="1 2">
    <name type="scientific">Alloprevotella tannerae ATCC 51259</name>
    <dbReference type="NCBI Taxonomy" id="626522"/>
    <lineage>
        <taxon>Bacteria</taxon>
        <taxon>Pseudomonadati</taxon>
        <taxon>Bacteroidota</taxon>
        <taxon>Bacteroidia</taxon>
        <taxon>Bacteroidales</taxon>
        <taxon>Prevotellaceae</taxon>
        <taxon>Alloprevotella</taxon>
    </lineage>
</organism>
<dbReference type="EMBL" id="ACIJ02000018">
    <property type="protein sequence ID" value="EEX71914.1"/>
    <property type="molecule type" value="Genomic_DNA"/>
</dbReference>
<sequence length="57" mass="6603">MLKTRIIDLFVAEKDTIGHSQGISGELIRNDIMSINRYASLLKFCPIQMKRNGFRFD</sequence>
<proteinExistence type="predicted"/>
<comment type="caution">
    <text evidence="1">The sequence shown here is derived from an EMBL/GenBank/DDBJ whole genome shotgun (WGS) entry which is preliminary data.</text>
</comment>
<reference evidence="1" key="1">
    <citation type="submission" date="2009-09" db="EMBL/GenBank/DDBJ databases">
        <authorList>
            <person name="Weinstock G."/>
            <person name="Sodergren E."/>
            <person name="Clifton S."/>
            <person name="Fulton L."/>
            <person name="Fulton B."/>
            <person name="Courtney L."/>
            <person name="Fronick C."/>
            <person name="Harrison M."/>
            <person name="Strong C."/>
            <person name="Farmer C."/>
            <person name="Delahaunty K."/>
            <person name="Markovic C."/>
            <person name="Hall O."/>
            <person name="Minx P."/>
            <person name="Tomlinson C."/>
            <person name="Mitreva M."/>
            <person name="Nelson J."/>
            <person name="Hou S."/>
            <person name="Wollam A."/>
            <person name="Pepin K.H."/>
            <person name="Johnson M."/>
            <person name="Bhonagiri V."/>
            <person name="Nash W.E."/>
            <person name="Warren W."/>
            <person name="Chinwalla A."/>
            <person name="Mardis E.R."/>
            <person name="Wilson R.K."/>
        </authorList>
    </citation>
    <scope>NUCLEOTIDE SEQUENCE [LARGE SCALE GENOMIC DNA]</scope>
    <source>
        <strain evidence="1">ATCC 51259</strain>
    </source>
</reference>
<evidence type="ECO:0000313" key="2">
    <source>
        <dbReference type="Proteomes" id="UP000003460"/>
    </source>
</evidence>
<dbReference type="AlphaFoldDB" id="C9LGV6"/>
<dbReference type="STRING" id="626522.GCWU000325_01452"/>
<keyword evidence="2" id="KW-1185">Reference proteome</keyword>